<dbReference type="Proteomes" id="UP001215280">
    <property type="component" value="Unassembled WGS sequence"/>
</dbReference>
<protein>
    <submittedName>
        <fullName evidence="2">Uncharacterized protein</fullName>
    </submittedName>
</protein>
<dbReference type="AlphaFoldDB" id="A0AAD7HUA5"/>
<evidence type="ECO:0000256" key="1">
    <source>
        <dbReference type="SAM" id="MobiDB-lite"/>
    </source>
</evidence>
<gene>
    <name evidence="2" type="ORF">DFH07DRAFT_230534</name>
</gene>
<keyword evidence="3" id="KW-1185">Reference proteome</keyword>
<reference evidence="2" key="1">
    <citation type="submission" date="2023-03" db="EMBL/GenBank/DDBJ databases">
        <title>Massive genome expansion in bonnet fungi (Mycena s.s.) driven by repeated elements and novel gene families across ecological guilds.</title>
        <authorList>
            <consortium name="Lawrence Berkeley National Laboratory"/>
            <person name="Harder C.B."/>
            <person name="Miyauchi S."/>
            <person name="Viragh M."/>
            <person name="Kuo A."/>
            <person name="Thoen E."/>
            <person name="Andreopoulos B."/>
            <person name="Lu D."/>
            <person name="Skrede I."/>
            <person name="Drula E."/>
            <person name="Henrissat B."/>
            <person name="Morin E."/>
            <person name="Kohler A."/>
            <person name="Barry K."/>
            <person name="LaButti K."/>
            <person name="Morin E."/>
            <person name="Salamov A."/>
            <person name="Lipzen A."/>
            <person name="Mereny Z."/>
            <person name="Hegedus B."/>
            <person name="Baldrian P."/>
            <person name="Stursova M."/>
            <person name="Weitz H."/>
            <person name="Taylor A."/>
            <person name="Grigoriev I.V."/>
            <person name="Nagy L.G."/>
            <person name="Martin F."/>
            <person name="Kauserud H."/>
        </authorList>
    </citation>
    <scope>NUCLEOTIDE SEQUENCE</scope>
    <source>
        <strain evidence="2">CBHHK188m</strain>
    </source>
</reference>
<evidence type="ECO:0000313" key="2">
    <source>
        <dbReference type="EMBL" id="KAJ7727520.1"/>
    </source>
</evidence>
<name>A0AAD7HUA5_9AGAR</name>
<comment type="caution">
    <text evidence="2">The sequence shown here is derived from an EMBL/GenBank/DDBJ whole genome shotgun (WGS) entry which is preliminary data.</text>
</comment>
<accession>A0AAD7HUA5</accession>
<organism evidence="2 3">
    <name type="scientific">Mycena maculata</name>
    <dbReference type="NCBI Taxonomy" id="230809"/>
    <lineage>
        <taxon>Eukaryota</taxon>
        <taxon>Fungi</taxon>
        <taxon>Dikarya</taxon>
        <taxon>Basidiomycota</taxon>
        <taxon>Agaricomycotina</taxon>
        <taxon>Agaricomycetes</taxon>
        <taxon>Agaricomycetidae</taxon>
        <taxon>Agaricales</taxon>
        <taxon>Marasmiineae</taxon>
        <taxon>Mycenaceae</taxon>
        <taxon>Mycena</taxon>
    </lineage>
</organism>
<feature type="region of interest" description="Disordered" evidence="1">
    <location>
        <begin position="142"/>
        <end position="161"/>
    </location>
</feature>
<sequence>MALSTMNFAGCQGASTAQCACALVLGRDRGDLAIRTAVIRAQRQSTSEVRPTVSSCLPSSVLEGTNNFAADPCASSRVSARRFAGFLDTDTPRLRATCPDTSSVVLADLSVVSIVVMPCLMLFPSTRSSTLTGSRVRRAGEETRSLAVLGGPSLNPAAPSR</sequence>
<dbReference type="EMBL" id="JARJLG010000211">
    <property type="protein sequence ID" value="KAJ7727520.1"/>
    <property type="molecule type" value="Genomic_DNA"/>
</dbReference>
<proteinExistence type="predicted"/>
<evidence type="ECO:0000313" key="3">
    <source>
        <dbReference type="Proteomes" id="UP001215280"/>
    </source>
</evidence>